<dbReference type="EMBL" id="CAXKWB010001455">
    <property type="protein sequence ID" value="CAL4064385.1"/>
    <property type="molecule type" value="Genomic_DNA"/>
</dbReference>
<keyword evidence="1" id="KW-0812">Transmembrane</keyword>
<evidence type="ECO:0000313" key="2">
    <source>
        <dbReference type="EMBL" id="CAL4064385.1"/>
    </source>
</evidence>
<protein>
    <submittedName>
        <fullName evidence="2">Uncharacterized protein</fullName>
    </submittedName>
</protein>
<dbReference type="Proteomes" id="UP001497623">
    <property type="component" value="Unassembled WGS sequence"/>
</dbReference>
<feature type="non-terminal residue" evidence="2">
    <location>
        <position position="1"/>
    </location>
</feature>
<keyword evidence="3" id="KW-1185">Reference proteome</keyword>
<evidence type="ECO:0000256" key="1">
    <source>
        <dbReference type="SAM" id="Phobius"/>
    </source>
</evidence>
<reference evidence="2 3" key="1">
    <citation type="submission" date="2024-05" db="EMBL/GenBank/DDBJ databases">
        <authorList>
            <person name="Wallberg A."/>
        </authorList>
    </citation>
    <scope>NUCLEOTIDE SEQUENCE [LARGE SCALE GENOMIC DNA]</scope>
</reference>
<accession>A0AAV2PU69</accession>
<dbReference type="AlphaFoldDB" id="A0AAV2PU69"/>
<evidence type="ECO:0000313" key="3">
    <source>
        <dbReference type="Proteomes" id="UP001497623"/>
    </source>
</evidence>
<comment type="caution">
    <text evidence="2">The sequence shown here is derived from an EMBL/GenBank/DDBJ whole genome shotgun (WGS) entry which is preliminary data.</text>
</comment>
<sequence>FFADASMYQNKWHTHALTRNLYLSIIPTHVGPGVGVPVPQLGMSTKHTRKHTTPQSTPVSNPDHNRILCMSTTILICIILHLSVDLIIVFSTHDNNPNSYLIIYLLADQMILLFYIYQQHKLLTY</sequence>
<feature type="transmembrane region" description="Helical" evidence="1">
    <location>
        <begin position="67"/>
        <end position="88"/>
    </location>
</feature>
<organism evidence="2 3">
    <name type="scientific">Meganyctiphanes norvegica</name>
    <name type="common">Northern krill</name>
    <name type="synonym">Thysanopoda norvegica</name>
    <dbReference type="NCBI Taxonomy" id="48144"/>
    <lineage>
        <taxon>Eukaryota</taxon>
        <taxon>Metazoa</taxon>
        <taxon>Ecdysozoa</taxon>
        <taxon>Arthropoda</taxon>
        <taxon>Crustacea</taxon>
        <taxon>Multicrustacea</taxon>
        <taxon>Malacostraca</taxon>
        <taxon>Eumalacostraca</taxon>
        <taxon>Eucarida</taxon>
        <taxon>Euphausiacea</taxon>
        <taxon>Euphausiidae</taxon>
        <taxon>Meganyctiphanes</taxon>
    </lineage>
</organism>
<name>A0AAV2PU69_MEGNR</name>
<keyword evidence="1" id="KW-0472">Membrane</keyword>
<feature type="transmembrane region" description="Helical" evidence="1">
    <location>
        <begin position="100"/>
        <end position="117"/>
    </location>
</feature>
<proteinExistence type="predicted"/>
<keyword evidence="1" id="KW-1133">Transmembrane helix</keyword>
<gene>
    <name evidence="2" type="ORF">MNOR_LOCUS4034</name>
</gene>